<dbReference type="EMBL" id="FOTI01000012">
    <property type="protein sequence ID" value="SFL44178.1"/>
    <property type="molecule type" value="Genomic_DNA"/>
</dbReference>
<evidence type="ECO:0000256" key="2">
    <source>
        <dbReference type="ARBA" id="ARBA00025265"/>
    </source>
</evidence>
<comment type="similarity">
    <text evidence="1">Belongs to the MinE family.</text>
</comment>
<dbReference type="GO" id="GO:0051301">
    <property type="term" value="P:cell division"/>
    <property type="evidence" value="ECO:0007669"/>
    <property type="project" value="UniProtKB-KW"/>
</dbReference>
<comment type="function">
    <text evidence="2">Prevents the cell division inhibition by proteins MinC and MinD at internal division sites while permitting inhibition at polar sites. This ensures cell division at the proper site by restricting the formation of a division septum at the midpoint of the long axis of the cell.</text>
</comment>
<dbReference type="AlphaFoldDB" id="A0A1I4HPG0"/>
<keyword evidence="3" id="KW-0132">Cell division</keyword>
<evidence type="ECO:0000313" key="3">
    <source>
        <dbReference type="EMBL" id="SFL44178.1"/>
    </source>
</evidence>
<keyword evidence="4" id="KW-1185">Reference proteome</keyword>
<dbReference type="GO" id="GO:0032955">
    <property type="term" value="P:regulation of division septum assembly"/>
    <property type="evidence" value="ECO:0007669"/>
    <property type="project" value="InterPro"/>
</dbReference>
<name>A0A1I4HPG0_9FIRM</name>
<dbReference type="Pfam" id="PF03776">
    <property type="entry name" value="MinE"/>
    <property type="match status" value="1"/>
</dbReference>
<dbReference type="SUPFAM" id="SSF55229">
    <property type="entry name" value="Cell division protein MinE topological specificity domain"/>
    <property type="match status" value="1"/>
</dbReference>
<keyword evidence="3" id="KW-0131">Cell cycle</keyword>
<gene>
    <name evidence="3" type="ORF">SAMN02983006_01156</name>
</gene>
<dbReference type="STRING" id="29563.SAMN02983006_01156"/>
<accession>A0A1I4HPG0</accession>
<sequence length="53" mass="6104">MKLTPDEMDAMRDELIEVLSKYIDVDSQKIEMDVKREDDMTALVANFPLKGSK</sequence>
<evidence type="ECO:0000313" key="4">
    <source>
        <dbReference type="Proteomes" id="UP000199006"/>
    </source>
</evidence>
<dbReference type="Gene3D" id="3.30.1070.10">
    <property type="entry name" value="Cell division topological specificity factor MinE"/>
    <property type="match status" value="1"/>
</dbReference>
<dbReference type="Proteomes" id="UP000199006">
    <property type="component" value="Unassembled WGS sequence"/>
</dbReference>
<reference evidence="3 4" key="1">
    <citation type="submission" date="2016-10" db="EMBL/GenBank/DDBJ databases">
        <authorList>
            <person name="de Groot N.N."/>
        </authorList>
    </citation>
    <scope>NUCLEOTIDE SEQUENCE [LARGE SCALE GENOMIC DNA]</scope>
    <source>
        <strain evidence="3 4">ATCC 51327</strain>
    </source>
</reference>
<dbReference type="InterPro" id="IPR036707">
    <property type="entry name" value="MinE_sf"/>
</dbReference>
<proteinExistence type="inferred from homology"/>
<dbReference type="InterPro" id="IPR005527">
    <property type="entry name" value="MinE"/>
</dbReference>
<organism evidence="3 4">
    <name type="scientific">Halanaerobium salsuginis</name>
    <dbReference type="NCBI Taxonomy" id="29563"/>
    <lineage>
        <taxon>Bacteria</taxon>
        <taxon>Bacillati</taxon>
        <taxon>Bacillota</taxon>
        <taxon>Clostridia</taxon>
        <taxon>Halanaerobiales</taxon>
        <taxon>Halanaerobiaceae</taxon>
        <taxon>Halanaerobium</taxon>
    </lineage>
</organism>
<protein>
    <submittedName>
        <fullName evidence="3">Cell division topological specificity factor MinE</fullName>
    </submittedName>
</protein>
<evidence type="ECO:0000256" key="1">
    <source>
        <dbReference type="ARBA" id="ARBA00008168"/>
    </source>
</evidence>